<organism evidence="1">
    <name type="scientific">Pithovirus LCPAC404</name>
    <dbReference type="NCBI Taxonomy" id="2506597"/>
    <lineage>
        <taxon>Viruses</taxon>
        <taxon>Pithoviruses</taxon>
    </lineage>
</organism>
<proteinExistence type="predicted"/>
<name>A0A481ZC61_9VIRU</name>
<reference evidence="1" key="1">
    <citation type="journal article" date="2019" name="MBio">
        <title>Virus Genomes from Deep Sea Sediments Expand the Ocean Megavirome and Support Independent Origins of Viral Gigantism.</title>
        <authorList>
            <person name="Backstrom D."/>
            <person name="Yutin N."/>
            <person name="Jorgensen S.L."/>
            <person name="Dharamshi J."/>
            <person name="Homa F."/>
            <person name="Zaremba-Niedwiedzka K."/>
            <person name="Spang A."/>
            <person name="Wolf Y.I."/>
            <person name="Koonin E.V."/>
            <person name="Ettema T.J."/>
        </authorList>
    </citation>
    <scope>NUCLEOTIDE SEQUENCE</scope>
</reference>
<protein>
    <submittedName>
        <fullName evidence="1">Uncharacterized protein</fullName>
    </submittedName>
</protein>
<gene>
    <name evidence="1" type="ORF">LCPAC404_01720</name>
</gene>
<dbReference type="EMBL" id="MK500596">
    <property type="protein sequence ID" value="QBK93468.1"/>
    <property type="molecule type" value="Genomic_DNA"/>
</dbReference>
<sequence length="146" mass="17232">MEKFNEFKLEDSDVIGDVKILSSRPFTMDDVKKLDDYEKEELFGDTFGYFEDNNATIQEMNESLRDDHNAIFLTVKYEGKEYIFIHVFNPDTRPEIGMFFDKDYNLLHEVGCDYGKDPLNNWYESLHTYEPNGFCTLSDILFNSNE</sequence>
<accession>A0A481ZC61</accession>
<evidence type="ECO:0000313" key="1">
    <source>
        <dbReference type="EMBL" id="QBK93468.1"/>
    </source>
</evidence>